<reference evidence="5" key="1">
    <citation type="submission" date="2016-10" db="EMBL/GenBank/DDBJ databases">
        <authorList>
            <person name="Varghese N."/>
        </authorList>
    </citation>
    <scope>NUCLEOTIDE SEQUENCE [LARGE SCALE GENOMIC DNA]</scope>
    <source>
        <strain evidence="5">DSM 17980</strain>
    </source>
</reference>
<dbReference type="InterPro" id="IPR013154">
    <property type="entry name" value="ADH-like_N"/>
</dbReference>
<dbReference type="PANTHER" id="PTHR44013:SF1">
    <property type="entry name" value="ZINC-TYPE ALCOHOL DEHYDROGENASE-LIKE PROTEIN C16A3.02C"/>
    <property type="match status" value="1"/>
</dbReference>
<evidence type="ECO:0000313" key="5">
    <source>
        <dbReference type="Proteomes" id="UP000183508"/>
    </source>
</evidence>
<dbReference type="Pfam" id="PF00107">
    <property type="entry name" value="ADH_zinc_N"/>
    <property type="match status" value="1"/>
</dbReference>
<protein>
    <recommendedName>
        <fullName evidence="2">Zinc-type alcohol dehydrogenase-like protein</fullName>
    </recommendedName>
</protein>
<dbReference type="InterPro" id="IPR052733">
    <property type="entry name" value="Chloroplast_QOR"/>
</dbReference>
<dbReference type="CDD" id="cd08252">
    <property type="entry name" value="AL_MDR"/>
    <property type="match status" value="1"/>
</dbReference>
<proteinExistence type="inferred from homology"/>
<dbReference type="EMBL" id="FPBV01000021">
    <property type="protein sequence ID" value="SFV02534.1"/>
    <property type="molecule type" value="Genomic_DNA"/>
</dbReference>
<feature type="domain" description="Enoyl reductase (ER)" evidence="3">
    <location>
        <begin position="13"/>
        <end position="331"/>
    </location>
</feature>
<dbReference type="SMART" id="SM00829">
    <property type="entry name" value="PKS_ER"/>
    <property type="match status" value="1"/>
</dbReference>
<dbReference type="eggNOG" id="COG0604">
    <property type="taxonomic scope" value="Bacteria"/>
</dbReference>
<dbReference type="PANTHER" id="PTHR44013">
    <property type="entry name" value="ZINC-TYPE ALCOHOL DEHYDROGENASE-LIKE PROTEIN C16A3.02C"/>
    <property type="match status" value="1"/>
</dbReference>
<dbReference type="InterPro" id="IPR013149">
    <property type="entry name" value="ADH-like_C"/>
</dbReference>
<sequence length="335" mass="36220">MATMRAIVLEPTGRLSDAELPKPEPAGRDLLVKVQAVAVNPVDTKQRIESGTRVLGFDVAGVVEETGPECQLFRPGDEVYYAGDITRPGGFSEYHVVDERIVGRKPASLSFVEAAVLPLTGLTAWEGLFDRMGLPEPVTDGIRRAAGVPILVVGAAGGVGSMAVQLAKLAGLTVIGTASRPESSAWVRELGADGVIDHSQPFRTQLEALGIREVPYVFCLNAVDPNWDAMIDVLAPQGKLCTILPPMGTVAFRPLFNKSVAWFTELMFTRSTFQTPDMQRQHDILTRLAALVNAGQVRTTLRERLSPICARTLEEAFARLRSGRTIGKIGLEGFE</sequence>
<evidence type="ECO:0000256" key="1">
    <source>
        <dbReference type="ARBA" id="ARBA00010371"/>
    </source>
</evidence>
<evidence type="ECO:0000256" key="2">
    <source>
        <dbReference type="RuleBase" id="RU364000"/>
    </source>
</evidence>
<dbReference type="InterPro" id="IPR020843">
    <property type="entry name" value="ER"/>
</dbReference>
<dbReference type="GO" id="GO:0016491">
    <property type="term" value="F:oxidoreductase activity"/>
    <property type="evidence" value="ECO:0007669"/>
    <property type="project" value="UniProtKB-KW"/>
</dbReference>
<gene>
    <name evidence="4" type="ORF">SAMN05421543_12125</name>
</gene>
<dbReference type="AlphaFoldDB" id="A0A1I7KZ22"/>
<evidence type="ECO:0000313" key="4">
    <source>
        <dbReference type="EMBL" id="SFV02534.1"/>
    </source>
</evidence>
<dbReference type="Gene3D" id="3.40.50.720">
    <property type="entry name" value="NAD(P)-binding Rossmann-like Domain"/>
    <property type="match status" value="1"/>
</dbReference>
<accession>A0A1I7KZ22</accession>
<dbReference type="GO" id="GO:0008270">
    <property type="term" value="F:zinc ion binding"/>
    <property type="evidence" value="ECO:0007669"/>
    <property type="project" value="InterPro"/>
</dbReference>
<dbReference type="OrthoDB" id="9792162at2"/>
<keyword evidence="2" id="KW-0862">Zinc</keyword>
<organism evidence="4 5">
    <name type="scientific">Alicyclobacillus macrosporangiidus</name>
    <dbReference type="NCBI Taxonomy" id="392015"/>
    <lineage>
        <taxon>Bacteria</taxon>
        <taxon>Bacillati</taxon>
        <taxon>Bacillota</taxon>
        <taxon>Bacilli</taxon>
        <taxon>Bacillales</taxon>
        <taxon>Alicyclobacillaceae</taxon>
        <taxon>Alicyclobacillus</taxon>
    </lineage>
</organism>
<evidence type="ECO:0000259" key="3">
    <source>
        <dbReference type="SMART" id="SM00829"/>
    </source>
</evidence>
<keyword evidence="2" id="KW-0479">Metal-binding</keyword>
<dbReference type="InterPro" id="IPR014182">
    <property type="entry name" value="ADH_Zn_typ-1"/>
</dbReference>
<name>A0A1I7KZ22_9BACL</name>
<dbReference type="RefSeq" id="WP_074955280.1">
    <property type="nucleotide sequence ID" value="NZ_FPBV01000021.1"/>
</dbReference>
<dbReference type="Gene3D" id="3.90.180.10">
    <property type="entry name" value="Medium-chain alcohol dehydrogenases, catalytic domain"/>
    <property type="match status" value="1"/>
</dbReference>
<comment type="similarity">
    <text evidence="1 2">Belongs to the zinc-containing alcohol dehydrogenase family. Quinone oxidoreductase subfamily.</text>
</comment>
<keyword evidence="5" id="KW-1185">Reference proteome</keyword>
<dbReference type="NCBIfam" id="TIGR02817">
    <property type="entry name" value="adh_fam_1"/>
    <property type="match status" value="1"/>
</dbReference>
<dbReference type="SUPFAM" id="SSF50129">
    <property type="entry name" value="GroES-like"/>
    <property type="match status" value="1"/>
</dbReference>
<dbReference type="Pfam" id="PF08240">
    <property type="entry name" value="ADH_N"/>
    <property type="match status" value="1"/>
</dbReference>
<dbReference type="STRING" id="392015.SAMN05421543_12125"/>
<dbReference type="Proteomes" id="UP000183508">
    <property type="component" value="Unassembled WGS sequence"/>
</dbReference>
<dbReference type="InterPro" id="IPR036291">
    <property type="entry name" value="NAD(P)-bd_dom_sf"/>
</dbReference>
<dbReference type="InterPro" id="IPR011032">
    <property type="entry name" value="GroES-like_sf"/>
</dbReference>
<dbReference type="SUPFAM" id="SSF51735">
    <property type="entry name" value="NAD(P)-binding Rossmann-fold domains"/>
    <property type="match status" value="1"/>
</dbReference>
<keyword evidence="2" id="KW-0560">Oxidoreductase</keyword>